<evidence type="ECO:0000313" key="2">
    <source>
        <dbReference type="EMBL" id="GMI31341.1"/>
    </source>
</evidence>
<protein>
    <submittedName>
        <fullName evidence="2">Uncharacterized protein</fullName>
    </submittedName>
</protein>
<dbReference type="InterPro" id="IPR011604">
    <property type="entry name" value="PDDEXK-like_dom_sf"/>
</dbReference>
<gene>
    <name evidence="2" type="ORF">TrRE_jg13515</name>
</gene>
<dbReference type="Proteomes" id="UP001165082">
    <property type="component" value="Unassembled WGS sequence"/>
</dbReference>
<accession>A0A9W7L4D1</accession>
<proteinExistence type="predicted"/>
<dbReference type="EMBL" id="BRXZ01007664">
    <property type="protein sequence ID" value="GMI31341.1"/>
    <property type="molecule type" value="Genomic_DNA"/>
</dbReference>
<dbReference type="OrthoDB" id="535128at2759"/>
<dbReference type="AlphaFoldDB" id="A0A9W7L4D1"/>
<organism evidence="2 3">
    <name type="scientific">Triparma retinervis</name>
    <dbReference type="NCBI Taxonomy" id="2557542"/>
    <lineage>
        <taxon>Eukaryota</taxon>
        <taxon>Sar</taxon>
        <taxon>Stramenopiles</taxon>
        <taxon>Ochrophyta</taxon>
        <taxon>Bolidophyceae</taxon>
        <taxon>Parmales</taxon>
        <taxon>Triparmaceae</taxon>
        <taxon>Triparma</taxon>
    </lineage>
</organism>
<feature type="region of interest" description="Disordered" evidence="1">
    <location>
        <begin position="147"/>
        <end position="166"/>
    </location>
</feature>
<comment type="caution">
    <text evidence="2">The sequence shown here is derived from an EMBL/GenBank/DDBJ whole genome shotgun (WGS) entry which is preliminary data.</text>
</comment>
<feature type="non-terminal residue" evidence="2">
    <location>
        <position position="1"/>
    </location>
</feature>
<reference evidence="2" key="1">
    <citation type="submission" date="2022-07" db="EMBL/GenBank/DDBJ databases">
        <title>Genome analysis of Parmales, a sister group of diatoms, reveals the evolutionary specialization of diatoms from phago-mixotrophs to photoautotrophs.</title>
        <authorList>
            <person name="Ban H."/>
            <person name="Sato S."/>
            <person name="Yoshikawa S."/>
            <person name="Kazumasa Y."/>
            <person name="Nakamura Y."/>
            <person name="Ichinomiya M."/>
            <person name="Saitoh K."/>
            <person name="Sato N."/>
            <person name="Blanc-Mathieu R."/>
            <person name="Endo H."/>
            <person name="Kuwata A."/>
            <person name="Ogata H."/>
        </authorList>
    </citation>
    <scope>NUCLEOTIDE SEQUENCE</scope>
</reference>
<dbReference type="Gene3D" id="3.90.320.10">
    <property type="match status" value="1"/>
</dbReference>
<evidence type="ECO:0000256" key="1">
    <source>
        <dbReference type="SAM" id="MobiDB-lite"/>
    </source>
</evidence>
<name>A0A9W7L4D1_9STRA</name>
<keyword evidence="3" id="KW-1185">Reference proteome</keyword>
<feature type="compositionally biased region" description="Basic and acidic residues" evidence="1">
    <location>
        <begin position="147"/>
        <end position="156"/>
    </location>
</feature>
<evidence type="ECO:0000313" key="3">
    <source>
        <dbReference type="Proteomes" id="UP001165082"/>
    </source>
</evidence>
<sequence>PDGIVCYKNGTLEALEVKNHSPFSISRNPTPRFCVRDNKPNAQLAAWYVPQAMLHIYNIGPECGSCLFVRQTATKGATVVRVRRNDEWLKECFHYISEFKARFVDEGARLKQDFFFKEERYQRFLDLTMEIAKNVENVGFVEHRDVQRPRARKGEPKPSLFVEDYE</sequence>